<comment type="caution">
    <text evidence="11">The sequence shown here is derived from an EMBL/GenBank/DDBJ whole genome shotgun (WGS) entry which is preliminary data.</text>
</comment>
<evidence type="ECO:0000256" key="5">
    <source>
        <dbReference type="ARBA" id="ARBA00038437"/>
    </source>
</evidence>
<evidence type="ECO:0000259" key="8">
    <source>
        <dbReference type="PROSITE" id="PS51192"/>
    </source>
</evidence>
<dbReference type="GO" id="GO:0016787">
    <property type="term" value="F:hydrolase activity"/>
    <property type="evidence" value="ECO:0007669"/>
    <property type="project" value="UniProtKB-KW"/>
</dbReference>
<evidence type="ECO:0000256" key="3">
    <source>
        <dbReference type="ARBA" id="ARBA00022806"/>
    </source>
</evidence>
<dbReference type="Proteomes" id="UP001449225">
    <property type="component" value="Unassembled WGS sequence"/>
</dbReference>
<evidence type="ECO:0000313" key="11">
    <source>
        <dbReference type="EMBL" id="MEM5535480.1"/>
    </source>
</evidence>
<name>A0ABU9TP38_9GAMM</name>
<dbReference type="PROSITE" id="PS00039">
    <property type="entry name" value="DEAD_ATP_HELICASE"/>
    <property type="match status" value="1"/>
</dbReference>
<dbReference type="Pfam" id="PF00271">
    <property type="entry name" value="Helicase_C"/>
    <property type="match status" value="1"/>
</dbReference>
<feature type="domain" description="Helicase C-terminal" evidence="9">
    <location>
        <begin position="234"/>
        <end position="381"/>
    </location>
</feature>
<dbReference type="CDD" id="cd00268">
    <property type="entry name" value="DEADc"/>
    <property type="match status" value="1"/>
</dbReference>
<evidence type="ECO:0000313" key="12">
    <source>
        <dbReference type="Proteomes" id="UP001449225"/>
    </source>
</evidence>
<dbReference type="InterPro" id="IPR011545">
    <property type="entry name" value="DEAD/DEAH_box_helicase_dom"/>
</dbReference>
<evidence type="ECO:0000256" key="2">
    <source>
        <dbReference type="ARBA" id="ARBA00022801"/>
    </source>
</evidence>
<dbReference type="SUPFAM" id="SSF52540">
    <property type="entry name" value="P-loop containing nucleoside triphosphate hydrolases"/>
    <property type="match status" value="1"/>
</dbReference>
<dbReference type="InterPro" id="IPR044742">
    <property type="entry name" value="DEAD/DEAH_RhlB"/>
</dbReference>
<dbReference type="CDD" id="cd18787">
    <property type="entry name" value="SF2_C_DEAD"/>
    <property type="match status" value="1"/>
</dbReference>
<evidence type="ECO:0000256" key="4">
    <source>
        <dbReference type="ARBA" id="ARBA00022840"/>
    </source>
</evidence>
<dbReference type="Pfam" id="PF00270">
    <property type="entry name" value="DEAD"/>
    <property type="match status" value="1"/>
</dbReference>
<keyword evidence="4 7" id="KW-0067">ATP-binding</keyword>
<feature type="domain" description="DEAD-box RNA helicase Q" evidence="10">
    <location>
        <begin position="1"/>
        <end position="29"/>
    </location>
</feature>
<dbReference type="SMART" id="SM00487">
    <property type="entry name" value="DEXDc"/>
    <property type="match status" value="1"/>
</dbReference>
<evidence type="ECO:0000259" key="10">
    <source>
        <dbReference type="PROSITE" id="PS51195"/>
    </source>
</evidence>
<dbReference type="InterPro" id="IPR014001">
    <property type="entry name" value="Helicase_ATP-bd"/>
</dbReference>
<dbReference type="GO" id="GO:0004386">
    <property type="term" value="F:helicase activity"/>
    <property type="evidence" value="ECO:0007669"/>
    <property type="project" value="UniProtKB-KW"/>
</dbReference>
<organism evidence="11 12">
    <name type="scientific">Neptuniibacter pectenicola</name>
    <dbReference type="NCBI Taxonomy" id="1806669"/>
    <lineage>
        <taxon>Bacteria</taxon>
        <taxon>Pseudomonadati</taxon>
        <taxon>Pseudomonadota</taxon>
        <taxon>Gammaproteobacteria</taxon>
        <taxon>Oceanospirillales</taxon>
        <taxon>Oceanospirillaceae</taxon>
        <taxon>Neptuniibacter</taxon>
    </lineage>
</organism>
<feature type="domain" description="Helicase ATP-binding" evidence="8">
    <location>
        <begin position="32"/>
        <end position="208"/>
    </location>
</feature>
<dbReference type="Gene3D" id="3.40.50.300">
    <property type="entry name" value="P-loop containing nucleotide triphosphate hydrolases"/>
    <property type="match status" value="2"/>
</dbReference>
<dbReference type="PROSITE" id="PS51194">
    <property type="entry name" value="HELICASE_CTER"/>
    <property type="match status" value="1"/>
</dbReference>
<keyword evidence="3 7" id="KW-0347">Helicase</keyword>
<dbReference type="SMART" id="SM00490">
    <property type="entry name" value="HELICc"/>
    <property type="match status" value="1"/>
</dbReference>
<evidence type="ECO:0000256" key="1">
    <source>
        <dbReference type="ARBA" id="ARBA00022741"/>
    </source>
</evidence>
<dbReference type="InterPro" id="IPR050079">
    <property type="entry name" value="DEAD_box_RNA_helicase"/>
</dbReference>
<proteinExistence type="inferred from homology"/>
<dbReference type="InterPro" id="IPR027417">
    <property type="entry name" value="P-loop_NTPase"/>
</dbReference>
<feature type="short sequence motif" description="Q motif" evidence="6">
    <location>
        <begin position="1"/>
        <end position="29"/>
    </location>
</feature>
<reference evidence="11 12" key="1">
    <citation type="submission" date="2024-03" db="EMBL/GenBank/DDBJ databases">
        <title>Community enrichment and isolation of bacterial strains for fucoidan degradation.</title>
        <authorList>
            <person name="Sichert A."/>
        </authorList>
    </citation>
    <scope>NUCLEOTIDE SEQUENCE [LARGE SCALE GENOMIC DNA]</scope>
    <source>
        <strain evidence="11 12">AS76</strain>
    </source>
</reference>
<dbReference type="PROSITE" id="PS51195">
    <property type="entry name" value="Q_MOTIF"/>
    <property type="match status" value="1"/>
</dbReference>
<keyword evidence="1 7" id="KW-0547">Nucleotide-binding</keyword>
<gene>
    <name evidence="11" type="ORF">WNY58_03640</name>
</gene>
<dbReference type="InterPro" id="IPR014014">
    <property type="entry name" value="RNA_helicase_DEAD_Q_motif"/>
</dbReference>
<dbReference type="RefSeq" id="WP_339890630.1">
    <property type="nucleotide sequence ID" value="NZ_CAXBCE010000007.1"/>
</dbReference>
<comment type="similarity">
    <text evidence="5 7">Belongs to the DEAD box helicase family.</text>
</comment>
<accession>A0ABU9TP38</accession>
<evidence type="ECO:0000259" key="9">
    <source>
        <dbReference type="PROSITE" id="PS51194"/>
    </source>
</evidence>
<dbReference type="EMBL" id="JBBMRA010000002">
    <property type="protein sequence ID" value="MEM5535480.1"/>
    <property type="molecule type" value="Genomic_DNA"/>
</dbReference>
<dbReference type="PANTHER" id="PTHR47959:SF13">
    <property type="entry name" value="ATP-DEPENDENT RNA HELICASE RHLE"/>
    <property type="match status" value="1"/>
</dbReference>
<dbReference type="PANTHER" id="PTHR47959">
    <property type="entry name" value="ATP-DEPENDENT RNA HELICASE RHLE-RELATED"/>
    <property type="match status" value="1"/>
</dbReference>
<keyword evidence="2 7" id="KW-0378">Hydrolase</keyword>
<dbReference type="EC" id="3.6.4.-" evidence="11"/>
<sequence length="419" mass="46427">MSFSSLNLSDFLLNALTDLGYEQPTPVQLKAIPATLEGNDVLAAAETGSGKTAGFVLPILERMKDAIPPRSNHANVLVLVPTRELAVQVEEAVQQYAKYFPRKLKSLAIYGGVSINTQMQAMRSGCDIVVATPGRLIDLFKRNAIDLRAVHTLVLDEADRMLDLGFADELDDILDELPERRQNLLFSATFPNSVRTLTQEILSDPVEISIKQEATIPEQLEQRAIEVDRTNRTMLLKHLLKTENWSRVLIFVASKRTANNVILKLSRADINAQALHGDLTQSERSGALADFKSGKCKILVATDLAARGIDIPNLPCVLNYDLPRSPADYVHRIGRTGRAGEVGLALSFIDHEGDSHFKLIEKRIKQTLPREQITGFERDSIVPLEVREQKGQAPVKGQRMSKKDKLRAAAAAKKIWGDK</sequence>
<protein>
    <submittedName>
        <fullName evidence="11">DEAD/DEAH box helicase</fullName>
        <ecNumber evidence="11">3.6.4.-</ecNumber>
    </submittedName>
</protein>
<evidence type="ECO:0000256" key="7">
    <source>
        <dbReference type="RuleBase" id="RU000492"/>
    </source>
</evidence>
<evidence type="ECO:0000256" key="6">
    <source>
        <dbReference type="PROSITE-ProRule" id="PRU00552"/>
    </source>
</evidence>
<dbReference type="PROSITE" id="PS51192">
    <property type="entry name" value="HELICASE_ATP_BIND_1"/>
    <property type="match status" value="1"/>
</dbReference>
<dbReference type="InterPro" id="IPR000629">
    <property type="entry name" value="RNA-helicase_DEAD-box_CS"/>
</dbReference>
<keyword evidence="12" id="KW-1185">Reference proteome</keyword>
<dbReference type="InterPro" id="IPR001650">
    <property type="entry name" value="Helicase_C-like"/>
</dbReference>